<evidence type="ECO:0000313" key="2">
    <source>
        <dbReference type="Proteomes" id="UP000494117"/>
    </source>
</evidence>
<dbReference type="InterPro" id="IPR004220">
    <property type="entry name" value="5-COMe_2-OHmuconate_Isoase"/>
</dbReference>
<dbReference type="InterPro" id="IPR014347">
    <property type="entry name" value="Tautomerase/MIF_sf"/>
</dbReference>
<dbReference type="PANTHER" id="PTHR37950:SF1">
    <property type="entry name" value="4-HYDROXYPHENYLACETATE CATABOLISM PROTEIN"/>
    <property type="match status" value="1"/>
</dbReference>
<keyword evidence="1" id="KW-0413">Isomerase</keyword>
<dbReference type="Proteomes" id="UP000494117">
    <property type="component" value="Unassembled WGS sequence"/>
</dbReference>
<dbReference type="RefSeq" id="WP_175207586.1">
    <property type="nucleotide sequence ID" value="NZ_CADILG010000018.1"/>
</dbReference>
<gene>
    <name evidence="1" type="primary">hpcD</name>
    <name evidence="1" type="ORF">LMG26858_02740</name>
</gene>
<dbReference type="Gene3D" id="3.30.429.10">
    <property type="entry name" value="Macrophage Migration Inhibitory Factor"/>
    <property type="match status" value="1"/>
</dbReference>
<name>A0A6S7D1D0_9BURK</name>
<accession>A0A6S7D1D0</accession>
<sequence length="131" mass="14310">MPHAWIEYSANIQQEPEVQALKQTLRDAIVEAGIFPLAGVRIRAAAIDDYLVADDDPENAFVHVALRVGAGRDEATRKKAADGIFARITAALARLSAAGPLAIAFEVQEMDKLLNYKANNLHDYLKRRAAA</sequence>
<reference evidence="1 2" key="1">
    <citation type="submission" date="2020-04" db="EMBL/GenBank/DDBJ databases">
        <authorList>
            <person name="De Canck E."/>
        </authorList>
    </citation>
    <scope>NUCLEOTIDE SEQUENCE [LARGE SCALE GENOMIC DNA]</scope>
    <source>
        <strain evidence="1 2">LMG 26858</strain>
    </source>
</reference>
<keyword evidence="2" id="KW-1185">Reference proteome</keyword>
<dbReference type="EMBL" id="CADILG010000018">
    <property type="protein sequence ID" value="CAB3871281.1"/>
    <property type="molecule type" value="Genomic_DNA"/>
</dbReference>
<dbReference type="EC" id="5.3.3.10" evidence="1"/>
<protein>
    <submittedName>
        <fullName evidence="1">5-carboxymethyl-2-hydroxymuconate Delta-isomerase</fullName>
        <ecNumber evidence="1">5.3.3.10</ecNumber>
    </submittedName>
</protein>
<dbReference type="PANTHER" id="PTHR37950">
    <property type="entry name" value="4-HYDROXYPHENYLACETATE CATABOLISM PROTEIN"/>
    <property type="match status" value="1"/>
</dbReference>
<dbReference type="Pfam" id="PF02962">
    <property type="entry name" value="CHMI"/>
    <property type="match status" value="1"/>
</dbReference>
<evidence type="ECO:0000313" key="1">
    <source>
        <dbReference type="EMBL" id="CAB3871281.1"/>
    </source>
</evidence>
<dbReference type="GO" id="GO:0008704">
    <property type="term" value="F:5-carboxymethyl-2-hydroxymuconate delta-isomerase activity"/>
    <property type="evidence" value="ECO:0007669"/>
    <property type="project" value="UniProtKB-EC"/>
</dbReference>
<dbReference type="CDD" id="cd00580">
    <property type="entry name" value="CHMI"/>
    <property type="match status" value="1"/>
</dbReference>
<proteinExistence type="predicted"/>
<organism evidence="1 2">
    <name type="scientific">Achromobacter anxifer</name>
    <dbReference type="NCBI Taxonomy" id="1287737"/>
    <lineage>
        <taxon>Bacteria</taxon>
        <taxon>Pseudomonadati</taxon>
        <taxon>Pseudomonadota</taxon>
        <taxon>Betaproteobacteria</taxon>
        <taxon>Burkholderiales</taxon>
        <taxon>Alcaligenaceae</taxon>
        <taxon>Achromobacter</taxon>
    </lineage>
</organism>
<dbReference type="SUPFAM" id="SSF55331">
    <property type="entry name" value="Tautomerase/MIF"/>
    <property type="match status" value="1"/>
</dbReference>
<dbReference type="AlphaFoldDB" id="A0A6S7D1D0"/>